<dbReference type="HAMAP" id="MF_00208">
    <property type="entry name" value="MurE"/>
    <property type="match status" value="1"/>
</dbReference>
<organism evidence="12 13">
    <name type="scientific">Candidatus Collierbacteria bacterium RIFOXYB1_FULL_49_13</name>
    <dbReference type="NCBI Taxonomy" id="1817728"/>
    <lineage>
        <taxon>Bacteria</taxon>
        <taxon>Candidatus Collieribacteriota</taxon>
    </lineage>
</organism>
<proteinExistence type="inferred from homology"/>
<dbReference type="UniPathway" id="UPA00219"/>
<evidence type="ECO:0000259" key="10">
    <source>
        <dbReference type="Pfam" id="PF02875"/>
    </source>
</evidence>
<dbReference type="Gene3D" id="3.90.190.20">
    <property type="entry name" value="Mur ligase, C-terminal domain"/>
    <property type="match status" value="1"/>
</dbReference>
<dbReference type="InterPro" id="IPR013221">
    <property type="entry name" value="Mur_ligase_cen"/>
</dbReference>
<comment type="subcellular location">
    <subcellularLocation>
        <location evidence="7 8">Cytoplasm</location>
    </subcellularLocation>
</comment>
<dbReference type="InterPro" id="IPR005761">
    <property type="entry name" value="UDP-N-AcMur-Glu-dNH2Pim_ligase"/>
</dbReference>
<keyword evidence="4 7" id="KW-0573">Peptidoglycan synthesis</keyword>
<comment type="similarity">
    <text evidence="1 7">Belongs to the MurCDEF family. MurE subfamily.</text>
</comment>
<evidence type="ECO:0000256" key="6">
    <source>
        <dbReference type="ARBA" id="ARBA00023316"/>
    </source>
</evidence>
<dbReference type="Pfam" id="PF02875">
    <property type="entry name" value="Mur_ligase_C"/>
    <property type="match status" value="1"/>
</dbReference>
<keyword evidence="2 7" id="KW-0132">Cell division</keyword>
<protein>
    <recommendedName>
        <fullName evidence="7">UDP-N-acetylmuramyl-tripeptide synthetase</fullName>
        <ecNumber evidence="7">6.3.2.-</ecNumber>
    </recommendedName>
    <alternativeName>
        <fullName evidence="7">UDP-MurNAc-tripeptide synthetase</fullName>
    </alternativeName>
</protein>
<dbReference type="NCBIfam" id="TIGR01085">
    <property type="entry name" value="murE"/>
    <property type="match status" value="1"/>
</dbReference>
<evidence type="ECO:0000256" key="1">
    <source>
        <dbReference type="ARBA" id="ARBA00005898"/>
    </source>
</evidence>
<feature type="domain" description="Mur ligase C-terminal" evidence="10">
    <location>
        <begin position="326"/>
        <end position="461"/>
    </location>
</feature>
<dbReference type="GO" id="GO:0009252">
    <property type="term" value="P:peptidoglycan biosynthetic process"/>
    <property type="evidence" value="ECO:0007669"/>
    <property type="project" value="UniProtKB-UniRule"/>
</dbReference>
<evidence type="ECO:0000256" key="5">
    <source>
        <dbReference type="ARBA" id="ARBA00023306"/>
    </source>
</evidence>
<dbReference type="InterPro" id="IPR004101">
    <property type="entry name" value="Mur_ligase_C"/>
</dbReference>
<dbReference type="EC" id="6.3.2.-" evidence="7"/>
<comment type="cofactor">
    <cofactor evidence="7">
        <name>Mg(2+)</name>
        <dbReference type="ChEBI" id="CHEBI:18420"/>
    </cofactor>
</comment>
<dbReference type="GO" id="GO:0005737">
    <property type="term" value="C:cytoplasm"/>
    <property type="evidence" value="ECO:0007669"/>
    <property type="project" value="UniProtKB-SubCell"/>
</dbReference>
<keyword evidence="7" id="KW-0547">Nucleotide-binding</keyword>
<comment type="caution">
    <text evidence="7">Lacks conserved residue(s) required for the propagation of feature annotation.</text>
</comment>
<sequence length="490" mass="54135">MWVMRLQELTEVVGARFDGVVDVSSIVVDSRKVVPGSVFVAYKGVTIDGHEYVNQAVEKGAVAVVGERPMELPVPYFQVSSGRLAWAKMVAKWYGNPEKKLKIVGVTGTDGKTTTVNLIYEMLGVAGKKTAMVSTIEARVGDETLDTGLHTSSPDPDILWPMLSKMVEAGCEYAVLETTSHGLEQERFGDIEFEVGVLTNLAHDHLEFHKTIEGYADAKAKLFKRSKVAVLNKNANMYGVFEQAAKKVVNYDLAQDIRGITYIKEENAVFQKSEFRYGDEWAGMKTCLLGDYNLENILAAANAVRLLGIGSQVVVEAIEKVRNLKGRFEMVVNERGLNVVVDFAHTEQGMRQVLRMVTDKLIKGEERLIVVFGCNGERDRSKRAPMGKAACGLADMVVVTTEDPRKESVDQIFTDIERGCLEAGGVRGETYWREDDRRQAISMAINKLATVGDWILCLGKGHEQSMNIGGVETPWDEVSAVKEILAVSEK</sequence>
<dbReference type="GO" id="GO:0016881">
    <property type="term" value="F:acid-amino acid ligase activity"/>
    <property type="evidence" value="ECO:0007669"/>
    <property type="project" value="UniProtKB-UniRule"/>
</dbReference>
<dbReference type="Proteomes" id="UP000176682">
    <property type="component" value="Unassembled WGS sequence"/>
</dbReference>
<keyword evidence="3 7" id="KW-0133">Cell shape</keyword>
<dbReference type="SUPFAM" id="SSF53623">
    <property type="entry name" value="MurD-like peptide ligases, catalytic domain"/>
    <property type="match status" value="1"/>
</dbReference>
<dbReference type="AlphaFoldDB" id="A0A1F5FGK3"/>
<dbReference type="PANTHER" id="PTHR23135">
    <property type="entry name" value="MUR LIGASE FAMILY MEMBER"/>
    <property type="match status" value="1"/>
</dbReference>
<name>A0A1F5FGK3_9BACT</name>
<dbReference type="InterPro" id="IPR036615">
    <property type="entry name" value="Mur_ligase_C_dom_sf"/>
</dbReference>
<gene>
    <name evidence="7" type="primary">murE</name>
    <name evidence="12" type="ORF">A2368_02070</name>
</gene>
<dbReference type="InterPro" id="IPR035911">
    <property type="entry name" value="MurE/MurF_N"/>
</dbReference>
<dbReference type="GO" id="GO:0005524">
    <property type="term" value="F:ATP binding"/>
    <property type="evidence" value="ECO:0007669"/>
    <property type="project" value="UniProtKB-UniRule"/>
</dbReference>
<dbReference type="InterPro" id="IPR036565">
    <property type="entry name" value="Mur-like_cat_sf"/>
</dbReference>
<keyword evidence="7" id="KW-0067">ATP-binding</keyword>
<dbReference type="GO" id="GO:0000287">
    <property type="term" value="F:magnesium ion binding"/>
    <property type="evidence" value="ECO:0007669"/>
    <property type="project" value="UniProtKB-UniRule"/>
</dbReference>
<dbReference type="PANTHER" id="PTHR23135:SF4">
    <property type="entry name" value="UDP-N-ACETYLMURAMOYL-L-ALANYL-D-GLUTAMATE--2,6-DIAMINOPIMELATE LIGASE MURE HOMOLOG, CHLOROPLASTIC"/>
    <property type="match status" value="1"/>
</dbReference>
<comment type="pathway">
    <text evidence="7 8">Cell wall biogenesis; peptidoglycan biosynthesis.</text>
</comment>
<dbReference type="SUPFAM" id="SSF63418">
    <property type="entry name" value="MurE/MurF N-terminal domain"/>
    <property type="match status" value="1"/>
</dbReference>
<evidence type="ECO:0000259" key="11">
    <source>
        <dbReference type="Pfam" id="PF08245"/>
    </source>
</evidence>
<dbReference type="Gene3D" id="3.40.1390.10">
    <property type="entry name" value="MurE/MurF, N-terminal domain"/>
    <property type="match status" value="1"/>
</dbReference>
<keyword evidence="7" id="KW-0436">Ligase</keyword>
<dbReference type="Pfam" id="PF08245">
    <property type="entry name" value="Mur_ligase_M"/>
    <property type="match status" value="1"/>
</dbReference>
<feature type="modified residue" description="N6-carboxylysine" evidence="7">
    <location>
        <position position="219"/>
    </location>
</feature>
<dbReference type="NCBIfam" id="NF001126">
    <property type="entry name" value="PRK00139.1-4"/>
    <property type="match status" value="1"/>
</dbReference>
<dbReference type="SUPFAM" id="SSF53244">
    <property type="entry name" value="MurD-like peptide ligases, peptide-binding domain"/>
    <property type="match status" value="1"/>
</dbReference>
<dbReference type="GO" id="GO:0008360">
    <property type="term" value="P:regulation of cell shape"/>
    <property type="evidence" value="ECO:0007669"/>
    <property type="project" value="UniProtKB-KW"/>
</dbReference>
<keyword evidence="7" id="KW-0460">Magnesium</keyword>
<feature type="binding site" evidence="7">
    <location>
        <position position="179"/>
    </location>
    <ligand>
        <name>UDP-N-acetyl-alpha-D-muramoyl-L-alanyl-D-glutamate</name>
        <dbReference type="ChEBI" id="CHEBI:83900"/>
    </ligand>
</feature>
<evidence type="ECO:0000259" key="9">
    <source>
        <dbReference type="Pfam" id="PF01225"/>
    </source>
</evidence>
<accession>A0A1F5FGK3</accession>
<dbReference type="EMBL" id="MFAM01000039">
    <property type="protein sequence ID" value="OGD78677.1"/>
    <property type="molecule type" value="Genomic_DNA"/>
</dbReference>
<comment type="caution">
    <text evidence="12">The sequence shown here is derived from an EMBL/GenBank/DDBJ whole genome shotgun (WGS) entry which is preliminary data.</text>
</comment>
<feature type="domain" description="Mur ligase N-terminal catalytic" evidence="9">
    <location>
        <begin position="23"/>
        <end position="72"/>
    </location>
</feature>
<feature type="binding site" evidence="7">
    <location>
        <position position="187"/>
    </location>
    <ligand>
        <name>UDP-N-acetyl-alpha-D-muramoyl-L-alanyl-D-glutamate</name>
        <dbReference type="ChEBI" id="CHEBI:83900"/>
    </ligand>
</feature>
<evidence type="ECO:0000313" key="13">
    <source>
        <dbReference type="Proteomes" id="UP000176682"/>
    </source>
</evidence>
<evidence type="ECO:0000256" key="2">
    <source>
        <dbReference type="ARBA" id="ARBA00022618"/>
    </source>
</evidence>
<keyword evidence="7" id="KW-0963">Cytoplasm</keyword>
<evidence type="ECO:0000256" key="7">
    <source>
        <dbReference type="HAMAP-Rule" id="MF_00208"/>
    </source>
</evidence>
<keyword evidence="5 7" id="KW-0131">Cell cycle</keyword>
<evidence type="ECO:0000313" key="12">
    <source>
        <dbReference type="EMBL" id="OGD78677.1"/>
    </source>
</evidence>
<feature type="binding site" evidence="7">
    <location>
        <position position="185"/>
    </location>
    <ligand>
        <name>UDP-N-acetyl-alpha-D-muramoyl-L-alanyl-D-glutamate</name>
        <dbReference type="ChEBI" id="CHEBI:83900"/>
    </ligand>
</feature>
<comment type="PTM">
    <text evidence="7">Carboxylation is probably crucial for Mg(2+) binding and, consequently, for the gamma-phosphate positioning of ATP.</text>
</comment>
<evidence type="ECO:0000256" key="4">
    <source>
        <dbReference type="ARBA" id="ARBA00022984"/>
    </source>
</evidence>
<feature type="domain" description="Mur ligase central" evidence="11">
    <location>
        <begin position="106"/>
        <end position="303"/>
    </location>
</feature>
<keyword evidence="6 7" id="KW-0961">Cell wall biogenesis/degradation</keyword>
<dbReference type="GO" id="GO:0051301">
    <property type="term" value="P:cell division"/>
    <property type="evidence" value="ECO:0007669"/>
    <property type="project" value="UniProtKB-KW"/>
</dbReference>
<evidence type="ECO:0000256" key="8">
    <source>
        <dbReference type="RuleBase" id="RU004135"/>
    </source>
</evidence>
<feature type="binding site" evidence="7">
    <location>
        <begin position="108"/>
        <end position="114"/>
    </location>
    <ligand>
        <name>ATP</name>
        <dbReference type="ChEBI" id="CHEBI:30616"/>
    </ligand>
</feature>
<dbReference type="Pfam" id="PF01225">
    <property type="entry name" value="Mur_ligase"/>
    <property type="match status" value="1"/>
</dbReference>
<comment type="function">
    <text evidence="7">Catalyzes the addition of an amino acid to the nucleotide precursor UDP-N-acetylmuramoyl-L-alanyl-D-glutamate (UMAG) in the biosynthesis of bacterial cell-wall peptidoglycan.</text>
</comment>
<dbReference type="InterPro" id="IPR000713">
    <property type="entry name" value="Mur_ligase_N"/>
</dbReference>
<dbReference type="Gene3D" id="3.40.1190.10">
    <property type="entry name" value="Mur-like, catalytic domain"/>
    <property type="match status" value="1"/>
</dbReference>
<evidence type="ECO:0000256" key="3">
    <source>
        <dbReference type="ARBA" id="ARBA00022960"/>
    </source>
</evidence>
<reference evidence="12 13" key="1">
    <citation type="journal article" date="2016" name="Nat. Commun.">
        <title>Thousands of microbial genomes shed light on interconnected biogeochemical processes in an aquifer system.</title>
        <authorList>
            <person name="Anantharaman K."/>
            <person name="Brown C.T."/>
            <person name="Hug L.A."/>
            <person name="Sharon I."/>
            <person name="Castelle C.J."/>
            <person name="Probst A.J."/>
            <person name="Thomas B.C."/>
            <person name="Singh A."/>
            <person name="Wilkins M.J."/>
            <person name="Karaoz U."/>
            <person name="Brodie E.L."/>
            <person name="Williams K.H."/>
            <person name="Hubbard S.S."/>
            <person name="Banfield J.F."/>
        </authorList>
    </citation>
    <scope>NUCLEOTIDE SEQUENCE [LARGE SCALE GENOMIC DNA]</scope>
</reference>
<dbReference type="GO" id="GO:0071555">
    <property type="term" value="P:cell wall organization"/>
    <property type="evidence" value="ECO:0007669"/>
    <property type="project" value="UniProtKB-KW"/>
</dbReference>
<feature type="binding site" evidence="7">
    <location>
        <position position="30"/>
    </location>
    <ligand>
        <name>UDP-N-acetyl-alpha-D-muramoyl-L-alanyl-D-glutamate</name>
        <dbReference type="ChEBI" id="CHEBI:83900"/>
    </ligand>
</feature>